<evidence type="ECO:0000256" key="3">
    <source>
        <dbReference type="ARBA" id="ARBA00022723"/>
    </source>
</evidence>
<dbReference type="HAMAP" id="MF_01969">
    <property type="entry name" value="KynB"/>
    <property type="match status" value="1"/>
</dbReference>
<comment type="catalytic activity">
    <reaction evidence="7 9">
        <text>N-formyl-L-kynurenine + H2O = L-kynurenine + formate + H(+)</text>
        <dbReference type="Rhea" id="RHEA:13009"/>
        <dbReference type="ChEBI" id="CHEBI:15377"/>
        <dbReference type="ChEBI" id="CHEBI:15378"/>
        <dbReference type="ChEBI" id="CHEBI:15740"/>
        <dbReference type="ChEBI" id="CHEBI:57959"/>
        <dbReference type="ChEBI" id="CHEBI:58629"/>
        <dbReference type="EC" id="3.5.1.9"/>
    </reaction>
</comment>
<organism evidence="10 11">
    <name type="scientific">Robbsia andropogonis</name>
    <dbReference type="NCBI Taxonomy" id="28092"/>
    <lineage>
        <taxon>Bacteria</taxon>
        <taxon>Pseudomonadati</taxon>
        <taxon>Pseudomonadota</taxon>
        <taxon>Betaproteobacteria</taxon>
        <taxon>Burkholderiales</taxon>
        <taxon>Burkholderiaceae</taxon>
        <taxon>Robbsia</taxon>
    </lineage>
</organism>
<keyword evidence="6 9" id="KW-0823">Tryptophan catabolism</keyword>
<evidence type="ECO:0000256" key="5">
    <source>
        <dbReference type="ARBA" id="ARBA00022833"/>
    </source>
</evidence>
<comment type="cofactor">
    <cofactor evidence="9">
        <name>Zn(2+)</name>
        <dbReference type="ChEBI" id="CHEBI:29105"/>
    </cofactor>
    <text evidence="9">Binds 2 zinc ions per subunit.</text>
</comment>
<dbReference type="PATRIC" id="fig|28092.6.peg.4947"/>
<dbReference type="OrthoDB" id="9796085at2"/>
<dbReference type="AlphaFoldDB" id="A0A0F5JVV4"/>
<proteinExistence type="inferred from homology"/>
<evidence type="ECO:0000313" key="11">
    <source>
        <dbReference type="Proteomes" id="UP000033618"/>
    </source>
</evidence>
<feature type="binding site" evidence="9">
    <location>
        <position position="49"/>
    </location>
    <ligand>
        <name>Zn(2+)</name>
        <dbReference type="ChEBI" id="CHEBI:29105"/>
        <label>1</label>
    </ligand>
</feature>
<keyword evidence="4 9" id="KW-0378">Hydrolase</keyword>
<dbReference type="InterPro" id="IPR017484">
    <property type="entry name" value="Kynurenine_formamidase_bac"/>
</dbReference>
<evidence type="ECO:0000256" key="8">
    <source>
        <dbReference type="ARBA" id="ARBA00060547"/>
    </source>
</evidence>
<keyword evidence="3 9" id="KW-0479">Metal-binding</keyword>
<evidence type="ECO:0000256" key="9">
    <source>
        <dbReference type="HAMAP-Rule" id="MF_01969"/>
    </source>
</evidence>
<evidence type="ECO:0000313" key="10">
    <source>
        <dbReference type="EMBL" id="KKB61800.1"/>
    </source>
</evidence>
<dbReference type="InterPro" id="IPR007325">
    <property type="entry name" value="KFase/CYL"/>
</dbReference>
<feature type="binding site" evidence="9">
    <location>
        <position position="182"/>
    </location>
    <ligand>
        <name>Zn(2+)</name>
        <dbReference type="ChEBI" id="CHEBI:29105"/>
        <label>1</label>
    </ligand>
</feature>
<dbReference type="Gene3D" id="3.50.30.50">
    <property type="entry name" value="Putative cyclase"/>
    <property type="match status" value="1"/>
</dbReference>
<dbReference type="EMBL" id="LAQU01000031">
    <property type="protein sequence ID" value="KKB61800.1"/>
    <property type="molecule type" value="Genomic_DNA"/>
</dbReference>
<dbReference type="Pfam" id="PF04199">
    <property type="entry name" value="Cyclase"/>
    <property type="match status" value="1"/>
</dbReference>
<comment type="similarity">
    <text evidence="9">Belongs to the Cyclase 1 superfamily. KynB family.</text>
</comment>
<evidence type="ECO:0000256" key="2">
    <source>
        <dbReference type="ARBA" id="ARBA00011738"/>
    </source>
</evidence>
<dbReference type="GO" id="GO:0004328">
    <property type="term" value="F:formamidase activity"/>
    <property type="evidence" value="ECO:0007669"/>
    <property type="project" value="InterPro"/>
</dbReference>
<dbReference type="GO" id="GO:0019441">
    <property type="term" value="P:L-tryptophan catabolic process to kynurenine"/>
    <property type="evidence" value="ECO:0007669"/>
    <property type="project" value="UniProtKB-UniRule"/>
</dbReference>
<feature type="binding site" evidence="9">
    <location>
        <position position="55"/>
    </location>
    <ligand>
        <name>Zn(2+)</name>
        <dbReference type="ChEBI" id="CHEBI:29105"/>
        <label>2</label>
    </ligand>
</feature>
<keyword evidence="11" id="KW-1185">Reference proteome</keyword>
<name>A0A0F5JVV4_9BURK</name>
<comment type="subunit">
    <text evidence="2 9">Homodimer.</text>
</comment>
<comment type="pathway">
    <text evidence="8 9">Amino-acid degradation; L-tryptophan degradation via kynurenine pathway; L-kynurenine from L-tryptophan: step 2/2.</text>
</comment>
<feature type="active site" description="Proton donor/acceptor" evidence="9">
    <location>
        <position position="59"/>
    </location>
</feature>
<keyword evidence="5 9" id="KW-0862">Zinc</keyword>
<gene>
    <name evidence="9" type="primary">kynB</name>
    <name evidence="10" type="ORF">WM40_21020</name>
</gene>
<dbReference type="NCBIfam" id="TIGR03035">
    <property type="entry name" value="trp_arylform"/>
    <property type="match status" value="1"/>
</dbReference>
<evidence type="ECO:0000256" key="6">
    <source>
        <dbReference type="ARBA" id="ARBA00023079"/>
    </source>
</evidence>
<protein>
    <recommendedName>
        <fullName evidence="9">Kynurenine formamidase</fullName>
        <shortName evidence="9">KFA</shortName>
        <shortName evidence="9">KFase</shortName>
        <ecNumber evidence="9">3.5.1.9</ecNumber>
    </recommendedName>
    <alternativeName>
        <fullName evidence="9">Arylformamidase</fullName>
    </alternativeName>
    <alternativeName>
        <fullName evidence="9">N-formylkynurenine formamidase</fullName>
        <shortName evidence="9">FKF</shortName>
    </alternativeName>
</protein>
<evidence type="ECO:0000256" key="4">
    <source>
        <dbReference type="ARBA" id="ARBA00022801"/>
    </source>
</evidence>
<dbReference type="InterPro" id="IPR037175">
    <property type="entry name" value="KFase_sf"/>
</dbReference>
<dbReference type="PANTHER" id="PTHR31118:SF32">
    <property type="entry name" value="KYNURENINE FORMAMIDASE"/>
    <property type="match status" value="1"/>
</dbReference>
<evidence type="ECO:0000256" key="7">
    <source>
        <dbReference type="ARBA" id="ARBA00048496"/>
    </source>
</evidence>
<feature type="binding site" evidence="9">
    <location>
        <position position="170"/>
    </location>
    <ligand>
        <name>Zn(2+)</name>
        <dbReference type="ChEBI" id="CHEBI:29105"/>
        <label>2</label>
    </ligand>
</feature>
<feature type="binding site" evidence="9">
    <location>
        <position position="53"/>
    </location>
    <ligand>
        <name>Zn(2+)</name>
        <dbReference type="ChEBI" id="CHEBI:29105"/>
        <label>1</label>
    </ligand>
</feature>
<comment type="caution">
    <text evidence="10">The sequence shown here is derived from an EMBL/GenBank/DDBJ whole genome shotgun (WGS) entry which is preliminary data.</text>
</comment>
<dbReference type="UniPathway" id="UPA00333">
    <property type="reaction ID" value="UER00454"/>
</dbReference>
<reference evidence="10 11" key="1">
    <citation type="submission" date="2015-03" db="EMBL/GenBank/DDBJ databases">
        <title>Draft Genome Sequence of Burkholderia andropogonis type strain ICMP2807, isolated from Sorghum bicolor.</title>
        <authorList>
            <person name="Lopes-Santos L."/>
            <person name="Castro D.B."/>
            <person name="Ottoboni L.M."/>
            <person name="Park D."/>
            <person name="Weirc B.S."/>
            <person name="Destefano S.A."/>
        </authorList>
    </citation>
    <scope>NUCLEOTIDE SEQUENCE [LARGE SCALE GENOMIC DNA]</scope>
    <source>
        <strain evidence="10 11">ICMP2807</strain>
    </source>
</reference>
<feature type="binding site" evidence="9">
    <location>
        <position position="19"/>
    </location>
    <ligand>
        <name>substrate</name>
    </ligand>
</feature>
<dbReference type="GO" id="GO:0004061">
    <property type="term" value="F:arylformamidase activity"/>
    <property type="evidence" value="ECO:0007669"/>
    <property type="project" value="UniProtKB-UniRule"/>
</dbReference>
<dbReference type="Proteomes" id="UP000033618">
    <property type="component" value="Unassembled WGS sequence"/>
</dbReference>
<sequence>MPLSLFDISAPIHDATPVWPGDTTVSVEPVWHMESGSPVNVARLTLSPHTATHADGPLHYEANGAPIGVVPLETYIGTCVVLDCCALVDAVPVVGVSTIVAAAAVTLRGRRMPPRVLVRTYRVAPQATWDTNFKAIAPEAIDWLAEQGVTLIGVDTPSLDPQTSKTMDAHRRVAAHRMAILEGLLLDDIQPDYYELIALPLKLTTADASPVRAVLRGPVSDA</sequence>
<evidence type="ECO:0000256" key="1">
    <source>
        <dbReference type="ARBA" id="ARBA00002204"/>
    </source>
</evidence>
<feature type="binding site" evidence="9">
    <location>
        <position position="55"/>
    </location>
    <ligand>
        <name>Zn(2+)</name>
        <dbReference type="ChEBI" id="CHEBI:29105"/>
        <label>1</label>
    </ligand>
</feature>
<feature type="binding site" evidence="9">
    <location>
        <position position="182"/>
    </location>
    <ligand>
        <name>Zn(2+)</name>
        <dbReference type="ChEBI" id="CHEBI:29105"/>
        <label>2</label>
    </ligand>
</feature>
<dbReference type="EC" id="3.5.1.9" evidence="9"/>
<dbReference type="STRING" id="28092.WM40_21020"/>
<comment type="function">
    <text evidence="1 9">Catalyzes the hydrolysis of N-formyl-L-kynurenine to L-kynurenine, the second step in the kynurenine pathway of tryptophan degradation.</text>
</comment>
<accession>A0A0F5JVV4</accession>
<dbReference type="GO" id="GO:0008270">
    <property type="term" value="F:zinc ion binding"/>
    <property type="evidence" value="ECO:0007669"/>
    <property type="project" value="UniProtKB-UniRule"/>
</dbReference>
<dbReference type="RefSeq" id="WP_024905305.1">
    <property type="nucleotide sequence ID" value="NZ_CADFGU010000012.1"/>
</dbReference>
<dbReference type="PANTHER" id="PTHR31118">
    <property type="entry name" value="CYCLASE-LIKE PROTEIN 2"/>
    <property type="match status" value="1"/>
</dbReference>
<dbReference type="FunFam" id="3.50.30.50:FF:000001">
    <property type="entry name" value="Kynurenine formamidase"/>
    <property type="match status" value="1"/>
</dbReference>
<dbReference type="SUPFAM" id="SSF102198">
    <property type="entry name" value="Putative cyclase"/>
    <property type="match status" value="1"/>
</dbReference>